<feature type="compositionally biased region" description="Basic and acidic residues" evidence="1">
    <location>
        <begin position="24"/>
        <end position="33"/>
    </location>
</feature>
<dbReference type="Proteomes" id="UP000001811">
    <property type="component" value="Unplaced"/>
</dbReference>
<dbReference type="AlphaFoldDB" id="G1U1B6"/>
<dbReference type="Bgee" id="ENSOCUG00000021239">
    <property type="expression patterns" value="Expressed in frontal cortex and 16 other cell types or tissues"/>
</dbReference>
<reference evidence="2 3" key="1">
    <citation type="journal article" date="2011" name="Nature">
        <title>A high-resolution map of human evolutionary constraint using 29 mammals.</title>
        <authorList>
            <person name="Lindblad-Toh K."/>
            <person name="Garber M."/>
            <person name="Zuk O."/>
            <person name="Lin M.F."/>
            <person name="Parker B.J."/>
            <person name="Washietl S."/>
            <person name="Kheradpour P."/>
            <person name="Ernst J."/>
            <person name="Jordan G."/>
            <person name="Mauceli E."/>
            <person name="Ward L.D."/>
            <person name="Lowe C.B."/>
            <person name="Holloway A.K."/>
            <person name="Clamp M."/>
            <person name="Gnerre S."/>
            <person name="Alfoldi J."/>
            <person name="Beal K."/>
            <person name="Chang J."/>
            <person name="Clawson H."/>
            <person name="Cuff J."/>
            <person name="Di Palma F."/>
            <person name="Fitzgerald S."/>
            <person name="Flicek P."/>
            <person name="Guttman M."/>
            <person name="Hubisz M.J."/>
            <person name="Jaffe D.B."/>
            <person name="Jungreis I."/>
            <person name="Kent W.J."/>
            <person name="Kostka D."/>
            <person name="Lara M."/>
            <person name="Martins A.L."/>
            <person name="Massingham T."/>
            <person name="Moltke I."/>
            <person name="Raney B.J."/>
            <person name="Rasmussen M.D."/>
            <person name="Robinson J."/>
            <person name="Stark A."/>
            <person name="Vilella A.J."/>
            <person name="Wen J."/>
            <person name="Xie X."/>
            <person name="Zody M.C."/>
            <person name="Baldwin J."/>
            <person name="Bloom T."/>
            <person name="Chin C.W."/>
            <person name="Heiman D."/>
            <person name="Nicol R."/>
            <person name="Nusbaum C."/>
            <person name="Young S."/>
            <person name="Wilkinson J."/>
            <person name="Worley K.C."/>
            <person name="Kovar C.L."/>
            <person name="Muzny D.M."/>
            <person name="Gibbs R.A."/>
            <person name="Cree A."/>
            <person name="Dihn H.H."/>
            <person name="Fowler G."/>
            <person name="Jhangiani S."/>
            <person name="Joshi V."/>
            <person name="Lee S."/>
            <person name="Lewis L.R."/>
            <person name="Nazareth L.V."/>
            <person name="Okwuonu G."/>
            <person name="Santibanez J."/>
            <person name="Warren W.C."/>
            <person name="Mardis E.R."/>
            <person name="Weinstock G.M."/>
            <person name="Wilson R.K."/>
            <person name="Delehaunty K."/>
            <person name="Dooling D."/>
            <person name="Fronik C."/>
            <person name="Fulton L."/>
            <person name="Fulton B."/>
            <person name="Graves T."/>
            <person name="Minx P."/>
            <person name="Sodergren E."/>
            <person name="Birney E."/>
            <person name="Margulies E.H."/>
            <person name="Herrero J."/>
            <person name="Green E.D."/>
            <person name="Haussler D."/>
            <person name="Siepel A."/>
            <person name="Goldman N."/>
            <person name="Pollard K.S."/>
            <person name="Pedersen J.S."/>
            <person name="Lander E.S."/>
            <person name="Kellis M."/>
        </authorList>
    </citation>
    <scope>NUCLEOTIDE SEQUENCE [LARGE SCALE GENOMIC DNA]</scope>
    <source>
        <strain evidence="3">Thorbecke</strain>
    </source>
</reference>
<reference evidence="2" key="2">
    <citation type="submission" date="2025-08" db="UniProtKB">
        <authorList>
            <consortium name="Ensembl"/>
        </authorList>
    </citation>
    <scope>IDENTIFICATION</scope>
    <source>
        <strain evidence="2">Thorbecke</strain>
    </source>
</reference>
<organism evidence="2 3">
    <name type="scientific">Oryctolagus cuniculus</name>
    <name type="common">Rabbit</name>
    <dbReference type="NCBI Taxonomy" id="9986"/>
    <lineage>
        <taxon>Eukaryota</taxon>
        <taxon>Metazoa</taxon>
        <taxon>Chordata</taxon>
        <taxon>Craniata</taxon>
        <taxon>Vertebrata</taxon>
        <taxon>Euteleostomi</taxon>
        <taxon>Mammalia</taxon>
        <taxon>Eutheria</taxon>
        <taxon>Euarchontoglires</taxon>
        <taxon>Glires</taxon>
        <taxon>Lagomorpha</taxon>
        <taxon>Leporidae</taxon>
        <taxon>Oryctolagus</taxon>
    </lineage>
</organism>
<reference evidence="2" key="3">
    <citation type="submission" date="2025-09" db="UniProtKB">
        <authorList>
            <consortium name="Ensembl"/>
        </authorList>
    </citation>
    <scope>IDENTIFICATION</scope>
    <source>
        <strain evidence="2">Thorbecke</strain>
    </source>
</reference>
<accession>G1U1B6</accession>
<evidence type="ECO:0000313" key="2">
    <source>
        <dbReference type="Ensembl" id="ENSOCUP00000023150.2"/>
    </source>
</evidence>
<evidence type="ECO:0000256" key="1">
    <source>
        <dbReference type="SAM" id="MobiDB-lite"/>
    </source>
</evidence>
<proteinExistence type="predicted"/>
<feature type="compositionally biased region" description="Low complexity" evidence="1">
    <location>
        <begin position="39"/>
        <end position="79"/>
    </location>
</feature>
<feature type="region of interest" description="Disordered" evidence="1">
    <location>
        <begin position="245"/>
        <end position="312"/>
    </location>
</feature>
<feature type="compositionally biased region" description="Polar residues" evidence="1">
    <location>
        <begin position="14"/>
        <end position="23"/>
    </location>
</feature>
<dbReference type="eggNOG" id="KOG3227">
    <property type="taxonomic scope" value="Eukaryota"/>
</dbReference>
<protein>
    <submittedName>
        <fullName evidence="2">Uncharacterized protein</fullName>
    </submittedName>
</protein>
<dbReference type="HOGENOM" id="CLU_054580_0_0_1"/>
<dbReference type="InParanoid" id="G1U1B6"/>
<sequence length="448" mass="47567">MSQQYYPDGHSDYAYQQSPYTEQSYDRSFEESTQHYYEGGNSQYSQQQAGYQQGGAQQQSYSQQQYPNQQSYPGQQQAYGKGLHRTQAAVTGRGPGDLLVRHLRVVESLAPSTACATRHACCGWDARSRPDSTLGSDLTAFPRPRLSVSREPRAWEDGVQGPGLALCGSSRAVCCSHTGQGTGFGRPGGACLCKLTLATPTRCLLPSRLPGPSLCFRSPHSRGGYLGRVEPSGRKVPLSHLGTSVGAHQEYSSPRGLQPGTTHPPEGPDPAPRIPPWAPTRHHAAPRGLRPGTTHPTVGSDPAPLDPGSTAVLRGCGPGSGAGVQPWCPRGLVQGCMASHCGLNSEGEQGPAPGEICRRLTRSLASRPPCLLRACPGSPLAVLRLPAGTRPAVRKLQSVTGRTVLPAAAALRLRAGPVWELPAVGDGSSWSTCTACPSRACTGRRQFW</sequence>
<dbReference type="Ensembl" id="ENSOCUT00000028600.2">
    <property type="protein sequence ID" value="ENSOCUP00000023150.2"/>
    <property type="gene ID" value="ENSOCUG00000021239.2"/>
</dbReference>
<feature type="region of interest" description="Disordered" evidence="1">
    <location>
        <begin position="1"/>
        <end position="79"/>
    </location>
</feature>
<feature type="compositionally biased region" description="Pro residues" evidence="1">
    <location>
        <begin position="265"/>
        <end position="278"/>
    </location>
</feature>
<dbReference type="STRING" id="9986.ENSOCUP00000023150"/>
<keyword evidence="3" id="KW-1185">Reference proteome</keyword>
<evidence type="ECO:0000313" key="3">
    <source>
        <dbReference type="Proteomes" id="UP000001811"/>
    </source>
</evidence>
<dbReference type="GeneTree" id="ENSGT00940000159853"/>
<dbReference type="PaxDb" id="9986-ENSOCUP00000023150"/>
<name>G1U1B6_RABIT</name>